<dbReference type="PANTHER" id="PTHR13789:SF309">
    <property type="entry name" value="PUTATIVE (AFU_ORTHOLOGUE AFUA_6G14510)-RELATED"/>
    <property type="match status" value="1"/>
</dbReference>
<gene>
    <name evidence="4" type="ordered locus">Ksed_01380</name>
</gene>
<reference evidence="4 5" key="1">
    <citation type="journal article" date="2009" name="Stand. Genomic Sci.">
        <title>Complete genome sequence of Kytococcus sedentarius type strain (541).</title>
        <authorList>
            <person name="Sims D."/>
            <person name="Brettin T."/>
            <person name="Detter J.C."/>
            <person name="Han C."/>
            <person name="Lapidus A."/>
            <person name="Copeland A."/>
            <person name="Glavina Del Rio T."/>
            <person name="Nolan M."/>
            <person name="Chen F."/>
            <person name="Lucas S."/>
            <person name="Tice H."/>
            <person name="Cheng J.F."/>
            <person name="Bruce D."/>
            <person name="Goodwin L."/>
            <person name="Pitluck S."/>
            <person name="Ovchinnikova G."/>
            <person name="Pati A."/>
            <person name="Ivanova N."/>
            <person name="Mavrommatis K."/>
            <person name="Chen A."/>
            <person name="Palaniappan K."/>
            <person name="D'haeseleer P."/>
            <person name="Chain P."/>
            <person name="Bristow J."/>
            <person name="Eisen J.A."/>
            <person name="Markowitz V."/>
            <person name="Hugenholtz P."/>
            <person name="Schneider S."/>
            <person name="Goker M."/>
            <person name="Pukall R."/>
            <person name="Kyrpides N.C."/>
            <person name="Klenk H.P."/>
        </authorList>
    </citation>
    <scope>NUCLEOTIDE SEQUENCE [LARGE SCALE GENOMIC DNA]</scope>
    <source>
        <strain evidence="5">ATCC 14392 / DSM 20547 / JCM 11482 / CCUG 33030 / NBRC 15357 / NCTC 11040 / CCM 314 / 541</strain>
    </source>
</reference>
<dbReference type="AlphaFoldDB" id="C7NJ04"/>
<dbReference type="Gene3D" id="3.50.50.60">
    <property type="entry name" value="FAD/NAD(P)-binding domain"/>
    <property type="match status" value="1"/>
</dbReference>
<dbReference type="SUPFAM" id="SSF51905">
    <property type="entry name" value="FAD/NAD(P)-binding domain"/>
    <property type="match status" value="1"/>
</dbReference>
<accession>C7NJ04</accession>
<dbReference type="eggNOG" id="COG0654">
    <property type="taxonomic scope" value="Bacteria"/>
</dbReference>
<dbReference type="RefSeq" id="WP_012801648.1">
    <property type="nucleotide sequence ID" value="NC_013169.1"/>
</dbReference>
<keyword evidence="2" id="KW-0503">Monooxygenase</keyword>
<dbReference type="PANTHER" id="PTHR13789">
    <property type="entry name" value="MONOOXYGENASE"/>
    <property type="match status" value="1"/>
</dbReference>
<evidence type="ECO:0000256" key="2">
    <source>
        <dbReference type="ARBA" id="ARBA00023033"/>
    </source>
</evidence>
<dbReference type="InterPro" id="IPR050493">
    <property type="entry name" value="FAD-dep_Monooxygenase_BioMet"/>
</dbReference>
<keyword evidence="1" id="KW-0560">Oxidoreductase</keyword>
<dbReference type="KEGG" id="kse:Ksed_01380"/>
<dbReference type="InterPro" id="IPR002938">
    <property type="entry name" value="FAD-bd"/>
</dbReference>
<evidence type="ECO:0000259" key="3">
    <source>
        <dbReference type="Pfam" id="PF01494"/>
    </source>
</evidence>
<keyword evidence="5" id="KW-1185">Reference proteome</keyword>
<dbReference type="EMBL" id="CP001686">
    <property type="protein sequence ID" value="ACV05229.1"/>
    <property type="molecule type" value="Genomic_DNA"/>
</dbReference>
<protein>
    <submittedName>
        <fullName evidence="4">2-polyprenyl-6-methoxyphenol hydroxylase-like oxidoreductase</fullName>
    </submittedName>
</protein>
<dbReference type="InterPro" id="IPR036188">
    <property type="entry name" value="FAD/NAD-bd_sf"/>
</dbReference>
<dbReference type="HOGENOM" id="CLU_009665_19_5_11"/>
<evidence type="ECO:0000256" key="1">
    <source>
        <dbReference type="ARBA" id="ARBA00023002"/>
    </source>
</evidence>
<name>C7NJ04_KYTSD</name>
<evidence type="ECO:0000313" key="4">
    <source>
        <dbReference type="EMBL" id="ACV05229.1"/>
    </source>
</evidence>
<organism evidence="4 5">
    <name type="scientific">Kytococcus sedentarius (strain ATCC 14392 / DSM 20547 / JCM 11482 / CCUG 33030 / NBRC 15357 / NCTC 11040 / CCM 314 / 541)</name>
    <name type="common">Micrococcus sedentarius</name>
    <dbReference type="NCBI Taxonomy" id="478801"/>
    <lineage>
        <taxon>Bacteria</taxon>
        <taxon>Bacillati</taxon>
        <taxon>Actinomycetota</taxon>
        <taxon>Actinomycetes</taxon>
        <taxon>Micrococcales</taxon>
        <taxon>Kytococcaceae</taxon>
        <taxon>Kytococcus</taxon>
    </lineage>
</organism>
<proteinExistence type="predicted"/>
<dbReference type="GO" id="GO:0004497">
    <property type="term" value="F:monooxygenase activity"/>
    <property type="evidence" value="ECO:0007669"/>
    <property type="project" value="UniProtKB-KW"/>
</dbReference>
<dbReference type="GO" id="GO:0071949">
    <property type="term" value="F:FAD binding"/>
    <property type="evidence" value="ECO:0007669"/>
    <property type="project" value="InterPro"/>
</dbReference>
<dbReference type="STRING" id="478801.Ksed_01380"/>
<dbReference type="PRINTS" id="PR00420">
    <property type="entry name" value="RNGMNOXGNASE"/>
</dbReference>
<feature type="domain" description="FAD-binding" evidence="3">
    <location>
        <begin position="2"/>
        <end position="336"/>
    </location>
</feature>
<dbReference type="Pfam" id="PF01494">
    <property type="entry name" value="FAD_binding_3"/>
    <property type="match status" value="1"/>
</dbReference>
<dbReference type="Proteomes" id="UP000006666">
    <property type="component" value="Chromosome"/>
</dbReference>
<sequence>MDVIVIGGGIAGLATAVGLARAGRAVTVLERRERIEELGAGVILWPNALRALGELGLREQVHGVAELEAVGGFRRPDGTWLNRLDGRRFSAAHGEVAAIHRGDLIDLLHEAAVEAGAEIRCGQAVAAVEPDPGGGAIVVMEDGRRVSAELVIGADGLRSAVREAAFPAAGAPRSTGLTAWRWVVDAAASGLPAPLVPSVTIGAGTELGVVPLPGGRAYCYFSSVRRPDGATPGPELGREWHDPVPALVAAGEAGGMLCHELWDLPPMPSFVHPELPVALVGDAAHAMTPHLGQGAAQGLEDAAALARLVKTTGDARELLGAYDRERGDRARAVQRASRQAMGALTITHPALVAVRDTLIRLLPGVVVERAMARWVRTG</sequence>
<evidence type="ECO:0000313" key="5">
    <source>
        <dbReference type="Proteomes" id="UP000006666"/>
    </source>
</evidence>